<comment type="caution">
    <text evidence="3">The sequence shown here is derived from an EMBL/GenBank/DDBJ whole genome shotgun (WGS) entry which is preliminary data.</text>
</comment>
<evidence type="ECO:0000313" key="3">
    <source>
        <dbReference type="EMBL" id="TDU18978.1"/>
    </source>
</evidence>
<dbReference type="InterPro" id="IPR005346">
    <property type="entry name" value="RnfH"/>
</dbReference>
<dbReference type="InterPro" id="IPR037021">
    <property type="entry name" value="RnfH_sf"/>
</dbReference>
<evidence type="ECO:0000256" key="1">
    <source>
        <dbReference type="ARBA" id="ARBA00010645"/>
    </source>
</evidence>
<organism evidence="3 4">
    <name type="scientific">Chromohalobacter marismortui</name>
    <dbReference type="NCBI Taxonomy" id="42055"/>
    <lineage>
        <taxon>Bacteria</taxon>
        <taxon>Pseudomonadati</taxon>
        <taxon>Pseudomonadota</taxon>
        <taxon>Gammaproteobacteria</taxon>
        <taxon>Oceanospirillales</taxon>
        <taxon>Halomonadaceae</taxon>
        <taxon>Chromohalobacter</taxon>
    </lineage>
</organism>
<dbReference type="InterPro" id="IPR016155">
    <property type="entry name" value="Mopterin_synth/thiamin_S_b"/>
</dbReference>
<reference evidence="3 4" key="1">
    <citation type="submission" date="2019-03" db="EMBL/GenBank/DDBJ databases">
        <title>Genomic Encyclopedia of Type Strains, Phase IV (KMG-IV): sequencing the most valuable type-strain genomes for metagenomic binning, comparative biology and taxonomic classification.</title>
        <authorList>
            <person name="Goeker M."/>
        </authorList>
    </citation>
    <scope>NUCLEOTIDE SEQUENCE [LARGE SCALE GENOMIC DNA]</scope>
    <source>
        <strain evidence="3 4">DSM 6770</strain>
    </source>
</reference>
<dbReference type="HAMAP" id="MF_00460">
    <property type="entry name" value="UPF0125_RnfH"/>
    <property type="match status" value="1"/>
</dbReference>
<name>A0A4R7NFD1_9GAMM</name>
<accession>A0A4R7NFD1</accession>
<evidence type="ECO:0000313" key="4">
    <source>
        <dbReference type="Proteomes" id="UP000295380"/>
    </source>
</evidence>
<proteinExistence type="inferred from homology"/>
<dbReference type="SUPFAM" id="SSF54285">
    <property type="entry name" value="MoaD/ThiS"/>
    <property type="match status" value="1"/>
</dbReference>
<dbReference type="EMBL" id="SOBR01000010">
    <property type="protein sequence ID" value="TDU18978.1"/>
    <property type="molecule type" value="Genomic_DNA"/>
</dbReference>
<dbReference type="Proteomes" id="UP000295380">
    <property type="component" value="Unassembled WGS sequence"/>
</dbReference>
<comment type="similarity">
    <text evidence="1 2">Belongs to the UPF0125 (RnfH) family.</text>
</comment>
<dbReference type="PANTHER" id="PTHR37483:SF1">
    <property type="entry name" value="UPF0125 PROTEIN RATB"/>
    <property type="match status" value="1"/>
</dbReference>
<dbReference type="PANTHER" id="PTHR37483">
    <property type="entry name" value="UPF0125 PROTEIN RATB"/>
    <property type="match status" value="1"/>
</dbReference>
<protein>
    <recommendedName>
        <fullName evidence="2">UPF0125 protein C8E00_11052</fullName>
    </recommendedName>
</protein>
<dbReference type="Pfam" id="PF03658">
    <property type="entry name" value="Ub-RnfH"/>
    <property type="match status" value="1"/>
</dbReference>
<evidence type="ECO:0000256" key="2">
    <source>
        <dbReference type="HAMAP-Rule" id="MF_00460"/>
    </source>
</evidence>
<keyword evidence="4" id="KW-1185">Reference proteome</keyword>
<dbReference type="AlphaFoldDB" id="A0A4R7NFD1"/>
<dbReference type="Gene3D" id="3.10.20.280">
    <property type="entry name" value="RnfH-like"/>
    <property type="match status" value="1"/>
</dbReference>
<sequence>MAPNDMPASRIMIEVAYAEPHRQRVVALAVAPGTSARDAVREAELPSLFPERDAAFFERAPLGIFGQALKAPDHRVLEQGDRVEVYRPLVVDPKQARLARARGGD</sequence>
<gene>
    <name evidence="3" type="ORF">C8E00_11052</name>
</gene>